<protein>
    <submittedName>
        <fullName evidence="1">Uncharacterized protein</fullName>
    </submittedName>
</protein>
<dbReference type="EMBL" id="AOGT01001678">
    <property type="protein sequence ID" value="EMG47203.1"/>
    <property type="molecule type" value="Genomic_DNA"/>
</dbReference>
<organism evidence="1 2">
    <name type="scientific">Candida maltosa (strain Xu316)</name>
    <name type="common">Yeast</name>
    <dbReference type="NCBI Taxonomy" id="1245528"/>
    <lineage>
        <taxon>Eukaryota</taxon>
        <taxon>Fungi</taxon>
        <taxon>Dikarya</taxon>
        <taxon>Ascomycota</taxon>
        <taxon>Saccharomycotina</taxon>
        <taxon>Pichiomycetes</taxon>
        <taxon>Debaryomycetaceae</taxon>
        <taxon>Candida/Lodderomyces clade</taxon>
        <taxon>Candida</taxon>
    </lineage>
</organism>
<proteinExistence type="predicted"/>
<evidence type="ECO:0000313" key="1">
    <source>
        <dbReference type="EMBL" id="EMG47203.1"/>
    </source>
</evidence>
<evidence type="ECO:0000313" key="2">
    <source>
        <dbReference type="Proteomes" id="UP000011777"/>
    </source>
</evidence>
<name>M3J585_CANMX</name>
<dbReference type="OMA" id="YQKKLNM"/>
<reference evidence="1 2" key="1">
    <citation type="submission" date="2013-02" db="EMBL/GenBank/DDBJ databases">
        <title>Genome sequence of Candida maltosa Xu316, a potential industrial strain for xylitol and ethanol production.</title>
        <authorList>
            <person name="Yu J."/>
            <person name="Wang Q."/>
            <person name="Geng X."/>
            <person name="Bao W."/>
            <person name="He P."/>
            <person name="Cai J."/>
        </authorList>
    </citation>
    <scope>NUCLEOTIDE SEQUENCE [LARGE SCALE GENOMIC DNA]</scope>
    <source>
        <strain evidence="2">Xu316</strain>
    </source>
</reference>
<sequence length="102" mass="11330">MPATTFIIPQSVKEISTNSMTILSEANANHESSSTYTELPAQKYLAKMSNLPAVSAINGMVSSFPVIKIFTSNAVPILVARERKREQMQLQKMAELQQELMK</sequence>
<dbReference type="OrthoDB" id="376826at2759"/>
<accession>M3J585</accession>
<dbReference type="AlphaFoldDB" id="M3J585"/>
<dbReference type="HOGENOM" id="CLU_2291343_0_0_1"/>
<gene>
    <name evidence="1" type="ORF">G210_2491</name>
</gene>
<dbReference type="Proteomes" id="UP000011777">
    <property type="component" value="Unassembled WGS sequence"/>
</dbReference>
<comment type="caution">
    <text evidence="1">The sequence shown here is derived from an EMBL/GenBank/DDBJ whole genome shotgun (WGS) entry which is preliminary data.</text>
</comment>
<keyword evidence="2" id="KW-1185">Reference proteome</keyword>
<dbReference type="eggNOG" id="ENOG502SFDD">
    <property type="taxonomic scope" value="Eukaryota"/>
</dbReference>